<keyword evidence="5" id="KW-0547">Nucleotide-binding</keyword>
<evidence type="ECO:0000256" key="8">
    <source>
        <dbReference type="ARBA" id="ARBA00023012"/>
    </source>
</evidence>
<dbReference type="InterPro" id="IPR003661">
    <property type="entry name" value="HisK_dim/P_dom"/>
</dbReference>
<evidence type="ECO:0000256" key="6">
    <source>
        <dbReference type="ARBA" id="ARBA00022777"/>
    </source>
</evidence>
<accession>A0A109W995</accession>
<evidence type="ECO:0000256" key="4">
    <source>
        <dbReference type="ARBA" id="ARBA00022679"/>
    </source>
</evidence>
<evidence type="ECO:0000256" key="1">
    <source>
        <dbReference type="ARBA" id="ARBA00000085"/>
    </source>
</evidence>
<keyword evidence="7" id="KW-0067">ATP-binding</keyword>
<dbReference type="Pfam" id="PF02518">
    <property type="entry name" value="HATPase_c"/>
    <property type="match status" value="1"/>
</dbReference>
<keyword evidence="9" id="KW-0812">Transmembrane</keyword>
<keyword evidence="12" id="KW-1185">Reference proteome</keyword>
<keyword evidence="6 11" id="KW-0418">Kinase</keyword>
<evidence type="ECO:0000313" key="11">
    <source>
        <dbReference type="EMBL" id="AMD89553.1"/>
    </source>
</evidence>
<evidence type="ECO:0000256" key="5">
    <source>
        <dbReference type="ARBA" id="ARBA00022741"/>
    </source>
</evidence>
<keyword evidence="8" id="KW-0902">Two-component regulatory system</keyword>
<dbReference type="SMART" id="SM00387">
    <property type="entry name" value="HATPase_c"/>
    <property type="match status" value="1"/>
</dbReference>
<dbReference type="SMART" id="SM00388">
    <property type="entry name" value="HisKA"/>
    <property type="match status" value="1"/>
</dbReference>
<reference evidence="12" key="1">
    <citation type="submission" date="2016-02" db="EMBL/GenBank/DDBJ databases">
        <authorList>
            <person name="Holder M.E."/>
            <person name="Ajami N.J."/>
            <person name="Petrosino J.F."/>
        </authorList>
    </citation>
    <scope>NUCLEOTIDE SEQUENCE [LARGE SCALE GENOMIC DNA]</scope>
    <source>
        <strain evidence="12">CCUG 45958</strain>
    </source>
</reference>
<dbReference type="InterPro" id="IPR005467">
    <property type="entry name" value="His_kinase_dom"/>
</dbReference>
<dbReference type="Gene3D" id="1.10.287.130">
    <property type="match status" value="1"/>
</dbReference>
<dbReference type="PRINTS" id="PR00344">
    <property type="entry name" value="BCTRLSENSOR"/>
</dbReference>
<dbReference type="KEGG" id="dfi:AXF13_05165"/>
<keyword evidence="3" id="KW-0597">Phosphoprotein</keyword>
<keyword evidence="4" id="KW-0808">Transferase</keyword>
<protein>
    <recommendedName>
        <fullName evidence="2">histidine kinase</fullName>
        <ecNumber evidence="2">2.7.13.3</ecNumber>
    </recommendedName>
</protein>
<feature type="transmembrane region" description="Helical" evidence="9">
    <location>
        <begin position="286"/>
        <end position="311"/>
    </location>
</feature>
<dbReference type="InterPro" id="IPR003594">
    <property type="entry name" value="HATPase_dom"/>
</dbReference>
<dbReference type="AlphaFoldDB" id="A0A109W995"/>
<dbReference type="Gene3D" id="3.30.565.10">
    <property type="entry name" value="Histidine kinase-like ATPase, C-terminal domain"/>
    <property type="match status" value="1"/>
</dbReference>
<evidence type="ECO:0000256" key="2">
    <source>
        <dbReference type="ARBA" id="ARBA00012438"/>
    </source>
</evidence>
<name>A0A109W995_9BACT</name>
<dbReference type="PROSITE" id="PS50109">
    <property type="entry name" value="HIS_KIN"/>
    <property type="match status" value="1"/>
</dbReference>
<dbReference type="EC" id="2.7.13.3" evidence="2"/>
<dbReference type="GO" id="GO:0005524">
    <property type="term" value="F:ATP binding"/>
    <property type="evidence" value="ECO:0007669"/>
    <property type="project" value="UniProtKB-KW"/>
</dbReference>
<evidence type="ECO:0000313" key="12">
    <source>
        <dbReference type="Proteomes" id="UP000069241"/>
    </source>
</evidence>
<comment type="catalytic activity">
    <reaction evidence="1">
        <text>ATP + protein L-histidine = ADP + protein N-phospho-L-histidine.</text>
        <dbReference type="EC" id="2.7.13.3"/>
    </reaction>
</comment>
<dbReference type="InterPro" id="IPR036890">
    <property type="entry name" value="HATPase_C_sf"/>
</dbReference>
<organism evidence="11 12">
    <name type="scientific">Desulfovibrio fairfieldensis</name>
    <dbReference type="NCBI Taxonomy" id="44742"/>
    <lineage>
        <taxon>Bacteria</taxon>
        <taxon>Pseudomonadati</taxon>
        <taxon>Thermodesulfobacteriota</taxon>
        <taxon>Desulfovibrionia</taxon>
        <taxon>Desulfovibrionales</taxon>
        <taxon>Desulfovibrionaceae</taxon>
        <taxon>Desulfovibrio</taxon>
    </lineage>
</organism>
<dbReference type="RefSeq" id="WP_062251913.1">
    <property type="nucleotide sequence ID" value="NZ_CP014229.1"/>
</dbReference>
<dbReference type="CDD" id="cd00082">
    <property type="entry name" value="HisKA"/>
    <property type="match status" value="1"/>
</dbReference>
<dbReference type="InterPro" id="IPR004358">
    <property type="entry name" value="Sig_transdc_His_kin-like_C"/>
</dbReference>
<dbReference type="InterPro" id="IPR036097">
    <property type="entry name" value="HisK_dim/P_sf"/>
</dbReference>
<dbReference type="STRING" id="44742.AXF13_05165"/>
<dbReference type="PANTHER" id="PTHR43065:SF10">
    <property type="entry name" value="PEROXIDE STRESS-ACTIVATED HISTIDINE KINASE MAK3"/>
    <property type="match status" value="1"/>
</dbReference>
<sequence length="571" mass="63075">MPLTSPAPLRGYRAIYRRLLLTLLLLALTPLAALGVFCLDRINNIYDEKISAGLEAVTSSKHRALDTFIVERVAQIKTLAFTHPYAELSDPARLSEIFSVMQNNSRSFVDLGIIGMDGRHVAYVGPYDLNDANYAETPWFHEVLRKGVYVSDVFMGYRHVPHFIIAVLRHEGGRSYIMRATIDMEAIDALLRRVYSGQHSDAFLVSEQGVLQTDSLYHGKIMGKFKLPSLKAAHNGMLTMPLDAPAGKEGGQNLLAAMMRLDSMPWVLVVVDDVGESLQPLRQLQVLILLFVLLGSAVVSVGAVVCTRHLVASLAASDQKQAHIDARMLQSSKMAALGKMAAGVAHEVNNPLMLIQENAGWIRDLLEDEKPESMKNYQEVLESTEKIEQHVKRAKGITQRMLGFGRRMNPSRTEILLNSLADQAVEMLKTEAASRNIVIKKEFDPQLPVILSDPAQLEQVFINIIDNAIDAIGKDGSLRIRTEACEQGARILFTDSGPGMDEETLKRIFDPFFTTKKVGEGTGLGLAICFTILEKLGGRIEVQSQPGQGTTFCITLPLEPAESPQEEDVEE</sequence>
<evidence type="ECO:0000256" key="3">
    <source>
        <dbReference type="ARBA" id="ARBA00022553"/>
    </source>
</evidence>
<proteinExistence type="predicted"/>
<gene>
    <name evidence="11" type="ORF">AXF13_05165</name>
</gene>
<evidence type="ECO:0000256" key="7">
    <source>
        <dbReference type="ARBA" id="ARBA00022840"/>
    </source>
</evidence>
<feature type="domain" description="Histidine kinase" evidence="10">
    <location>
        <begin position="343"/>
        <end position="560"/>
    </location>
</feature>
<evidence type="ECO:0000259" key="10">
    <source>
        <dbReference type="PROSITE" id="PS50109"/>
    </source>
</evidence>
<dbReference type="SUPFAM" id="SSF47384">
    <property type="entry name" value="Homodimeric domain of signal transducing histidine kinase"/>
    <property type="match status" value="1"/>
</dbReference>
<dbReference type="PANTHER" id="PTHR43065">
    <property type="entry name" value="SENSOR HISTIDINE KINASE"/>
    <property type="match status" value="1"/>
</dbReference>
<evidence type="ECO:0000256" key="9">
    <source>
        <dbReference type="SAM" id="Phobius"/>
    </source>
</evidence>
<keyword evidence="9" id="KW-1133">Transmembrane helix</keyword>
<dbReference type="GO" id="GO:0000155">
    <property type="term" value="F:phosphorelay sensor kinase activity"/>
    <property type="evidence" value="ECO:0007669"/>
    <property type="project" value="InterPro"/>
</dbReference>
<dbReference type="EMBL" id="CP014229">
    <property type="protein sequence ID" value="AMD89553.1"/>
    <property type="molecule type" value="Genomic_DNA"/>
</dbReference>
<dbReference type="Proteomes" id="UP000069241">
    <property type="component" value="Chromosome"/>
</dbReference>
<dbReference type="Pfam" id="PF00512">
    <property type="entry name" value="HisKA"/>
    <property type="match status" value="1"/>
</dbReference>
<keyword evidence="9" id="KW-0472">Membrane</keyword>
<dbReference type="SUPFAM" id="SSF55874">
    <property type="entry name" value="ATPase domain of HSP90 chaperone/DNA topoisomerase II/histidine kinase"/>
    <property type="match status" value="1"/>
</dbReference>